<proteinExistence type="predicted"/>
<reference evidence="1" key="2">
    <citation type="submission" date="2021-09" db="EMBL/GenBank/DDBJ databases">
        <authorList>
            <person name="Gilroy R."/>
        </authorList>
    </citation>
    <scope>NUCLEOTIDE SEQUENCE</scope>
    <source>
        <strain evidence="1">ChiHjej13B12-14962</strain>
    </source>
</reference>
<evidence type="ECO:0000313" key="2">
    <source>
        <dbReference type="Proteomes" id="UP000703315"/>
    </source>
</evidence>
<reference evidence="1" key="1">
    <citation type="journal article" date="2021" name="PeerJ">
        <title>Extensive microbial diversity within the chicken gut microbiome revealed by metagenomics and culture.</title>
        <authorList>
            <person name="Gilroy R."/>
            <person name="Ravi A."/>
            <person name="Getino M."/>
            <person name="Pursley I."/>
            <person name="Horton D.L."/>
            <person name="Alikhan N.F."/>
            <person name="Baker D."/>
            <person name="Gharbi K."/>
            <person name="Hall N."/>
            <person name="Watson M."/>
            <person name="Adriaenssens E.M."/>
            <person name="Foster-Nyarko E."/>
            <person name="Jarju S."/>
            <person name="Secka A."/>
            <person name="Antonio M."/>
            <person name="Oren A."/>
            <person name="Chaudhuri R.R."/>
            <person name="La Ragione R."/>
            <person name="Hildebrand F."/>
            <person name="Pallen M.J."/>
        </authorList>
    </citation>
    <scope>NUCLEOTIDE SEQUENCE</scope>
    <source>
        <strain evidence="1">ChiHjej13B12-14962</strain>
    </source>
</reference>
<evidence type="ECO:0008006" key="3">
    <source>
        <dbReference type="Google" id="ProtNLM"/>
    </source>
</evidence>
<evidence type="ECO:0000313" key="1">
    <source>
        <dbReference type="EMBL" id="HJF14553.1"/>
    </source>
</evidence>
<name>A0A921FM21_9MICC</name>
<protein>
    <recommendedName>
        <fullName evidence="3">DNA-binding protein</fullName>
    </recommendedName>
</protein>
<dbReference type="EMBL" id="DYXC01000073">
    <property type="protein sequence ID" value="HJF14553.1"/>
    <property type="molecule type" value="Genomic_DNA"/>
</dbReference>
<dbReference type="RefSeq" id="WP_303904991.1">
    <property type="nucleotide sequence ID" value="NZ_DYXC01000073.1"/>
</dbReference>
<dbReference type="Proteomes" id="UP000703315">
    <property type="component" value="Unassembled WGS sequence"/>
</dbReference>
<sequence length="214" mass="22729">MLCLTLTLAKTVPDSQGPEIVGQLVESLTWRPDGDGGAGPNFKATGRRQVQGHLASADETVGFILSAARSGTWGVHLVIIPESTDEFADIDEADALHEILCQAVKAAPQALRAPGGVQVVAAQGKKLVDSKTAPEIGPIESTLQLLCSIERRRSDEGQEAGLMINAGNSQTQAAKNLGVSQQAVSARLQAGYWYESRKVAYWLAVQLDQLLLGE</sequence>
<comment type="caution">
    <text evidence="1">The sequence shown here is derived from an EMBL/GenBank/DDBJ whole genome shotgun (WGS) entry which is preliminary data.</text>
</comment>
<gene>
    <name evidence="1" type="ORF">K8V32_07070</name>
</gene>
<organism evidence="1 2">
    <name type="scientific">Enteractinococcus helveticum</name>
    <dbReference type="NCBI Taxonomy" id="1837282"/>
    <lineage>
        <taxon>Bacteria</taxon>
        <taxon>Bacillati</taxon>
        <taxon>Actinomycetota</taxon>
        <taxon>Actinomycetes</taxon>
        <taxon>Micrococcales</taxon>
        <taxon>Micrococcaceae</taxon>
    </lineage>
</organism>
<accession>A0A921FM21</accession>
<dbReference type="AlphaFoldDB" id="A0A921FM21"/>